<organism evidence="5 6">
    <name type="scientific">Durusdinium trenchii</name>
    <dbReference type="NCBI Taxonomy" id="1381693"/>
    <lineage>
        <taxon>Eukaryota</taxon>
        <taxon>Sar</taxon>
        <taxon>Alveolata</taxon>
        <taxon>Dinophyceae</taxon>
        <taxon>Suessiales</taxon>
        <taxon>Symbiodiniaceae</taxon>
        <taxon>Durusdinium</taxon>
    </lineage>
</organism>
<dbReference type="InterPro" id="IPR011010">
    <property type="entry name" value="DNA_brk_join_enz"/>
</dbReference>
<comment type="caution">
    <text evidence="5">The sequence shown here is derived from an EMBL/GenBank/DDBJ whole genome shotgun (WGS) entry which is preliminary data.</text>
</comment>
<evidence type="ECO:0000256" key="3">
    <source>
        <dbReference type="SAM" id="MobiDB-lite"/>
    </source>
</evidence>
<protein>
    <recommendedName>
        <fullName evidence="4">Tyr recombinase domain-containing protein</fullName>
    </recommendedName>
</protein>
<accession>A0ABP0RLZ0</accession>
<evidence type="ECO:0000256" key="1">
    <source>
        <dbReference type="ARBA" id="ARBA00023172"/>
    </source>
</evidence>
<dbReference type="PROSITE" id="PS51898">
    <property type="entry name" value="TYR_RECOMBINASE"/>
    <property type="match status" value="1"/>
</dbReference>
<feature type="region of interest" description="Disordered" evidence="3">
    <location>
        <begin position="661"/>
        <end position="687"/>
    </location>
</feature>
<evidence type="ECO:0000313" key="6">
    <source>
        <dbReference type="Proteomes" id="UP001642484"/>
    </source>
</evidence>
<dbReference type="SUPFAM" id="SSF56349">
    <property type="entry name" value="DNA breaking-rejoining enzymes"/>
    <property type="match status" value="1"/>
</dbReference>
<feature type="coiled-coil region" evidence="2">
    <location>
        <begin position="755"/>
        <end position="782"/>
    </location>
</feature>
<keyword evidence="1" id="KW-0233">DNA recombination</keyword>
<dbReference type="CDD" id="cd00397">
    <property type="entry name" value="DNA_BRE_C"/>
    <property type="match status" value="1"/>
</dbReference>
<dbReference type="InterPro" id="IPR002104">
    <property type="entry name" value="Integrase_catalytic"/>
</dbReference>
<dbReference type="EMBL" id="CAXAMN010026251">
    <property type="protein sequence ID" value="CAK9101622.1"/>
    <property type="molecule type" value="Genomic_DNA"/>
</dbReference>
<evidence type="ECO:0000259" key="4">
    <source>
        <dbReference type="PROSITE" id="PS51898"/>
    </source>
</evidence>
<dbReference type="Pfam" id="PF00589">
    <property type="entry name" value="Phage_integrase"/>
    <property type="match status" value="1"/>
</dbReference>
<keyword evidence="6" id="KW-1185">Reference proteome</keyword>
<dbReference type="InterPro" id="IPR013762">
    <property type="entry name" value="Integrase-like_cat_sf"/>
</dbReference>
<feature type="compositionally biased region" description="Basic and acidic residues" evidence="3">
    <location>
        <begin position="661"/>
        <end position="671"/>
    </location>
</feature>
<evidence type="ECO:0000256" key="2">
    <source>
        <dbReference type="SAM" id="Coils"/>
    </source>
</evidence>
<gene>
    <name evidence="5" type="ORF">CCMP2556_LOCUS47902</name>
</gene>
<keyword evidence="2" id="KW-0175">Coiled coil</keyword>
<proteinExistence type="predicted"/>
<name>A0ABP0RLZ0_9DINO</name>
<dbReference type="Gene3D" id="1.10.443.10">
    <property type="entry name" value="Intergrase catalytic core"/>
    <property type="match status" value="1"/>
</dbReference>
<evidence type="ECO:0000313" key="5">
    <source>
        <dbReference type="EMBL" id="CAK9101622.1"/>
    </source>
</evidence>
<reference evidence="5 6" key="1">
    <citation type="submission" date="2024-02" db="EMBL/GenBank/DDBJ databases">
        <authorList>
            <person name="Chen Y."/>
            <person name="Shah S."/>
            <person name="Dougan E. K."/>
            <person name="Thang M."/>
            <person name="Chan C."/>
        </authorList>
    </citation>
    <scope>NUCLEOTIDE SEQUENCE [LARGE SCALE GENOMIC DNA]</scope>
</reference>
<feature type="domain" description="Tyr recombinase" evidence="4">
    <location>
        <begin position="843"/>
        <end position="1016"/>
    </location>
</feature>
<sequence>MPFDDFYGVATKALMEALQRGHDELGFCDSLRVMLSRTGRGKCMHEFSKQQKDQGLGCGLSPANVFPLPSLPVDFSFAGVACSMRAEGLRAGSNLVLLALNWLHGGRVDLVSNIVTAAHRRIFSQVEYALKALVLTDEPTMGPNGLDHFLRQTRLYTGSGVVLALGVKGGVPEKAADVPLADHLQEHFPEMARQVLFPGNLLLPPRKRPRRVKRGFTWTAPTYPELVKKNVKAGLQKLKHPKQVARLGEKLVLAGAFAVKKDDKEDRVITDPAVNQLLDPSKLPRPRFAYIPALRSVTVPRTGVIAVSKRDARHYFHRLRIGRRWGRWLCSPSIELPCRQGGIRVMYPAAQSAPMGFGPSAGWAQGLTDVVARDAHLPEDSRLHPDLIIPEGLPLWGSIIDDIWALDHLEDESAAGTGPQWLQKAEEACCLRGVEPNHKKTVDLASGEEIQGYYVHPTDHWVGLAMDKRRSLFEASLAVLMKPRVVVGVIDRLIGKHSFLHSCRPPLRSIFQDVYPWIAEVRGRRRDLVELPTAVWIEICISTLLIPFAQFSLSSEWTQRVECTDASTTGLGRAYGVAPLPVVQAMARYSDHSRVYTNLKLPWSIGLTAEHKCPLRKIRLPKERIRWKFIGTPWTCTHITLAEADAIAWVWHPWLPSKDNPADEPSRRFEPRGGAPTPAKVEAPASSPDVDLRELGLWREDTLFFIHFCSGPRRKGDLLDAVETLCTEHGIAAQGLAIDPLAEVFLLGSLRGSTVRKYALALEHLNNELKKHDKLWADMTEEEQDLFLAEWLVDGCEHGSSKTTYGWALSAVQKLFPRIRIRVAWKVYDAWGQHVPVRQAPAAPPEFLHAMASIAMLLNRVSLAALIVVCYSGLLRVREALQLRHDDVMLGGSEIVLCLGLTKRGTEQKVVLRNPSVVMFLQQYLVYTKRSGSELVFSVSYASALRWVRRLSWLLGGDDFVVTTHTFRRSGASELARQGTPLADILVYGRWQTERSARDYIRQGEVAVHRTRQAMNPSLRKRVKNWSSLITCTWQCHERMHVFGELTIKVDRITVPVFQAFEQAIFVAFHLPV</sequence>
<dbReference type="Proteomes" id="UP001642484">
    <property type="component" value="Unassembled WGS sequence"/>
</dbReference>